<comment type="caution">
    <text evidence="2">The sequence shown here is derived from an EMBL/GenBank/DDBJ whole genome shotgun (WGS) entry which is preliminary data.</text>
</comment>
<accession>A0ABX2PNV0</accession>
<dbReference type="RefSeq" id="WP_176862886.1">
    <property type="nucleotide sequence ID" value="NZ_JABXWT010000002.1"/>
</dbReference>
<dbReference type="Gene3D" id="3.10.450.50">
    <property type="match status" value="1"/>
</dbReference>
<name>A0ABX2PNV0_9RHOB</name>
<dbReference type="InterPro" id="IPR011944">
    <property type="entry name" value="Steroid_delta5-4_isomerase"/>
</dbReference>
<evidence type="ECO:0000259" key="1">
    <source>
        <dbReference type="Pfam" id="PF12680"/>
    </source>
</evidence>
<gene>
    <name evidence="2" type="ORF">HW561_06480</name>
</gene>
<protein>
    <submittedName>
        <fullName evidence="2">Nuclear transport factor 2 family protein</fullName>
    </submittedName>
</protein>
<evidence type="ECO:0000313" key="3">
    <source>
        <dbReference type="Proteomes" id="UP000630805"/>
    </source>
</evidence>
<proteinExistence type="predicted"/>
<organism evidence="2 3">
    <name type="scientific">Ruegeria haliotis</name>
    <dbReference type="NCBI Taxonomy" id="2747601"/>
    <lineage>
        <taxon>Bacteria</taxon>
        <taxon>Pseudomonadati</taxon>
        <taxon>Pseudomonadota</taxon>
        <taxon>Alphaproteobacteria</taxon>
        <taxon>Rhodobacterales</taxon>
        <taxon>Roseobacteraceae</taxon>
        <taxon>Ruegeria</taxon>
    </lineage>
</organism>
<dbReference type="InterPro" id="IPR032710">
    <property type="entry name" value="NTF2-like_dom_sf"/>
</dbReference>
<dbReference type="Pfam" id="PF12680">
    <property type="entry name" value="SnoaL_2"/>
    <property type="match status" value="1"/>
</dbReference>
<feature type="domain" description="SnoaL-like" evidence="1">
    <location>
        <begin position="13"/>
        <end position="111"/>
    </location>
</feature>
<keyword evidence="3" id="KW-1185">Reference proteome</keyword>
<sequence length="131" mass="14715">MASIRDTLNNLARDYAVAWSSGDADAVASFYAPDGEITINRGDPIQGRAAVAEMARGFYAEFPDLEVRCDMMRWAGSHAIFVWTLEGHHSETGNHVVTRGWEEWDMTPDNKVQSSLGWFDADDYQRQIDGK</sequence>
<dbReference type="NCBIfam" id="TIGR02246">
    <property type="entry name" value="SgcJ/EcaC family oxidoreductase"/>
    <property type="match status" value="1"/>
</dbReference>
<evidence type="ECO:0000313" key="2">
    <source>
        <dbReference type="EMBL" id="NVO55430.1"/>
    </source>
</evidence>
<dbReference type="Proteomes" id="UP000630805">
    <property type="component" value="Unassembled WGS sequence"/>
</dbReference>
<dbReference type="SUPFAM" id="SSF54427">
    <property type="entry name" value="NTF2-like"/>
    <property type="match status" value="1"/>
</dbReference>
<dbReference type="InterPro" id="IPR037401">
    <property type="entry name" value="SnoaL-like"/>
</dbReference>
<dbReference type="EMBL" id="JABXWT010000002">
    <property type="protein sequence ID" value="NVO55430.1"/>
    <property type="molecule type" value="Genomic_DNA"/>
</dbReference>
<reference evidence="2 3" key="1">
    <citation type="submission" date="2020-06" db="EMBL/GenBank/DDBJ databases">
        <authorList>
            <person name="Cao W.R."/>
        </authorList>
    </citation>
    <scope>NUCLEOTIDE SEQUENCE [LARGE SCALE GENOMIC DNA]</scope>
    <source>
        <strain evidence="2 3">B1Z28</strain>
    </source>
</reference>